<organism evidence="3 4">
    <name type="scientific">Streptococcus vicugnae</name>
    <dbReference type="NCBI Taxonomy" id="2740579"/>
    <lineage>
        <taxon>Bacteria</taxon>
        <taxon>Bacillati</taxon>
        <taxon>Bacillota</taxon>
        <taxon>Bacilli</taxon>
        <taxon>Lactobacillales</taxon>
        <taxon>Streptococcaceae</taxon>
        <taxon>Streptococcus</taxon>
    </lineage>
</organism>
<feature type="coiled-coil region" evidence="1">
    <location>
        <begin position="9"/>
        <end position="43"/>
    </location>
</feature>
<keyword evidence="4" id="KW-1185">Reference proteome</keyword>
<evidence type="ECO:0000256" key="1">
    <source>
        <dbReference type="SAM" id="Coils"/>
    </source>
</evidence>
<sequence>MMKATDRTVDDVLREEKNINYHLEDLEQEKRRLVRFEEETENVFGENLSQLRELENFSLNSRDREDLDNIILSYDYTRRFIVSDIDDYQETLRKHESKLYDRLEVLSRERQELYQKEEERKENAHGKNVPREFD</sequence>
<evidence type="ECO:0000313" key="4">
    <source>
        <dbReference type="Proteomes" id="UP000295231"/>
    </source>
</evidence>
<dbReference type="RefSeq" id="WP_132869050.1">
    <property type="nucleotide sequence ID" value="NZ_SJWY01000026.1"/>
</dbReference>
<comment type="caution">
    <text evidence="3">The sequence shown here is derived from an EMBL/GenBank/DDBJ whole genome shotgun (WGS) entry which is preliminary data.</text>
</comment>
<dbReference type="Proteomes" id="UP000295231">
    <property type="component" value="Unassembled WGS sequence"/>
</dbReference>
<feature type="region of interest" description="Disordered" evidence="2">
    <location>
        <begin position="114"/>
        <end position="134"/>
    </location>
</feature>
<dbReference type="AlphaFoldDB" id="A0A4R5G734"/>
<gene>
    <name evidence="3" type="ORF">E0E04_02155</name>
</gene>
<keyword evidence="1" id="KW-0175">Coiled coil</keyword>
<evidence type="ECO:0000256" key="2">
    <source>
        <dbReference type="SAM" id="MobiDB-lite"/>
    </source>
</evidence>
<accession>A0A4R5G734</accession>
<evidence type="ECO:0000313" key="3">
    <source>
        <dbReference type="EMBL" id="TDE75038.1"/>
    </source>
</evidence>
<name>A0A4R5G734_9STRE</name>
<reference evidence="3 4" key="1">
    <citation type="submission" date="2019-03" db="EMBL/GenBank/DDBJ databases">
        <authorList>
            <person name="Fan P."/>
        </authorList>
    </citation>
    <scope>NUCLEOTIDE SEQUENCE [LARGE SCALE GENOMIC DNA]</scope>
    <source>
        <strain evidence="3 4">KCJ4950</strain>
    </source>
</reference>
<dbReference type="EMBL" id="SJWY01000026">
    <property type="protein sequence ID" value="TDE75038.1"/>
    <property type="molecule type" value="Genomic_DNA"/>
</dbReference>
<protein>
    <submittedName>
        <fullName evidence="3">Uncharacterized protein</fullName>
    </submittedName>
</protein>
<proteinExistence type="predicted"/>